<keyword evidence="3" id="KW-0328">Glycosyltransferase</keyword>
<dbReference type="InterPro" id="IPR029044">
    <property type="entry name" value="Nucleotide-diphossugar_trans"/>
</dbReference>
<dbReference type="PANTHER" id="PTHR43179:SF12">
    <property type="entry name" value="GALACTOFURANOSYLTRANSFERASE GLFT2"/>
    <property type="match status" value="1"/>
</dbReference>
<evidence type="ECO:0000256" key="4">
    <source>
        <dbReference type="ARBA" id="ARBA00022679"/>
    </source>
</evidence>
<dbReference type="AlphaFoldDB" id="A0A5J6V9L3"/>
<keyword evidence="6" id="KW-1185">Reference proteome</keyword>
<dbReference type="KEGG" id="serw:FY030_15200"/>
<accession>A0A5J6V9L3</accession>
<comment type="pathway">
    <text evidence="1">Cell wall biogenesis; cell wall polysaccharide biosynthesis.</text>
</comment>
<dbReference type="GO" id="GO:0016757">
    <property type="term" value="F:glycosyltransferase activity"/>
    <property type="evidence" value="ECO:0007669"/>
    <property type="project" value="UniProtKB-KW"/>
</dbReference>
<comment type="similarity">
    <text evidence="2">Belongs to the glycosyltransferase 2 family.</text>
</comment>
<organism evidence="5 6">
    <name type="scientific">Ornithinimicrobium pratense</name>
    <dbReference type="NCBI Taxonomy" id="2593973"/>
    <lineage>
        <taxon>Bacteria</taxon>
        <taxon>Bacillati</taxon>
        <taxon>Actinomycetota</taxon>
        <taxon>Actinomycetes</taxon>
        <taxon>Micrococcales</taxon>
        <taxon>Ornithinimicrobiaceae</taxon>
        <taxon>Ornithinimicrobium</taxon>
    </lineage>
</organism>
<proteinExistence type="inferred from homology"/>
<evidence type="ECO:0000313" key="6">
    <source>
        <dbReference type="Proteomes" id="UP000326546"/>
    </source>
</evidence>
<name>A0A5J6V9L3_9MICO</name>
<evidence type="ECO:0008006" key="7">
    <source>
        <dbReference type="Google" id="ProtNLM"/>
    </source>
</evidence>
<dbReference type="PANTHER" id="PTHR43179">
    <property type="entry name" value="RHAMNOSYLTRANSFERASE WBBL"/>
    <property type="match status" value="1"/>
</dbReference>
<dbReference type="OrthoDB" id="6653642at2"/>
<protein>
    <recommendedName>
        <fullName evidence="7">Glycosyltransferase family 2 protein</fullName>
    </recommendedName>
</protein>
<evidence type="ECO:0000256" key="2">
    <source>
        <dbReference type="ARBA" id="ARBA00006739"/>
    </source>
</evidence>
<gene>
    <name evidence="5" type="ORF">FY030_15200</name>
</gene>
<dbReference type="SUPFAM" id="SSF53448">
    <property type="entry name" value="Nucleotide-diphospho-sugar transferases"/>
    <property type="match status" value="1"/>
</dbReference>
<evidence type="ECO:0000256" key="1">
    <source>
        <dbReference type="ARBA" id="ARBA00004776"/>
    </source>
</evidence>
<evidence type="ECO:0000256" key="3">
    <source>
        <dbReference type="ARBA" id="ARBA00022676"/>
    </source>
</evidence>
<sequence length="287" mass="31419">MPGTIAVLSMTRARHSQLLAQVDGISVSSVPPQVHCVISMGDRELTRGRLPLGTDRWETIVRPVQTDRRALPIAAARNLAASLAIEAGARTLVFMDDTVIPGPHTLERLAEAVGGQRSAVLQAIPSGARDQAVTSPVVWRPPVLDLPPLADEAIGYPVARLHEIAARGPDALPLVPGQQVVDTRWPLFSGECFAMSVEDFQATGGFCADYNGRGLQDADFAEVVRQRGGTIIWVGGADAYRQPAEPVEPELQARYAARHVQTWRERWEGDPEHPWLDWLREQELLAR</sequence>
<dbReference type="Gene3D" id="3.90.550.10">
    <property type="entry name" value="Spore Coat Polysaccharide Biosynthesis Protein SpsA, Chain A"/>
    <property type="match status" value="1"/>
</dbReference>
<reference evidence="5 6" key="1">
    <citation type="submission" date="2019-09" db="EMBL/GenBank/DDBJ databases">
        <title>Serinicoccus pratensis sp. nov., isolated from meadow soil.</title>
        <authorList>
            <person name="Zhang W."/>
        </authorList>
    </citation>
    <scope>NUCLEOTIDE SEQUENCE [LARGE SCALE GENOMIC DNA]</scope>
    <source>
        <strain evidence="5 6">W204</strain>
    </source>
</reference>
<dbReference type="EMBL" id="CP044427">
    <property type="protein sequence ID" value="QFG69871.1"/>
    <property type="molecule type" value="Genomic_DNA"/>
</dbReference>
<evidence type="ECO:0000313" key="5">
    <source>
        <dbReference type="EMBL" id="QFG69871.1"/>
    </source>
</evidence>
<keyword evidence="4" id="KW-0808">Transferase</keyword>
<dbReference type="Proteomes" id="UP000326546">
    <property type="component" value="Chromosome"/>
</dbReference>
<dbReference type="RefSeq" id="WP_158062365.1">
    <property type="nucleotide sequence ID" value="NZ_CP044427.1"/>
</dbReference>